<evidence type="ECO:0000256" key="1">
    <source>
        <dbReference type="SAM" id="Phobius"/>
    </source>
</evidence>
<dbReference type="KEGG" id="mvz:myaer102_27740"/>
<dbReference type="Proteomes" id="UP000278152">
    <property type="component" value="Chromosome"/>
</dbReference>
<organism evidence="2 3">
    <name type="scientific">Microcystis viridis NIES-102</name>
    <dbReference type="NCBI Taxonomy" id="213615"/>
    <lineage>
        <taxon>Bacteria</taxon>
        <taxon>Bacillati</taxon>
        <taxon>Cyanobacteriota</taxon>
        <taxon>Cyanophyceae</taxon>
        <taxon>Oscillatoriophycideae</taxon>
        <taxon>Chroococcales</taxon>
        <taxon>Microcystaceae</taxon>
        <taxon>Microcystis</taxon>
    </lineage>
</organism>
<name>A0A3G9JJU7_MICVR</name>
<dbReference type="AlphaFoldDB" id="A0A3G9JJU7"/>
<dbReference type="RefSeq" id="WP_002782142.1">
    <property type="nucleotide sequence ID" value="NZ_AP019314.1"/>
</dbReference>
<keyword evidence="1" id="KW-0812">Transmembrane</keyword>
<keyword evidence="1" id="KW-1133">Transmembrane helix</keyword>
<accession>A0A3G9JJU7</accession>
<feature type="transmembrane region" description="Helical" evidence="1">
    <location>
        <begin position="111"/>
        <end position="131"/>
    </location>
</feature>
<reference evidence="2 3" key="1">
    <citation type="submission" date="2018-11" db="EMBL/GenBank/DDBJ databases">
        <title>Complete genome sequence of Microcystis aeruginosa NIES-102.</title>
        <authorList>
            <person name="Yamaguchi H."/>
            <person name="Suzuki S."/>
            <person name="Kawachi M."/>
        </authorList>
    </citation>
    <scope>NUCLEOTIDE SEQUENCE [LARGE SCALE GENOMIC DNA]</scope>
    <source>
        <strain evidence="2 3">NIES-102</strain>
    </source>
</reference>
<gene>
    <name evidence="2" type="ORF">myaer102_27740</name>
</gene>
<dbReference type="EMBL" id="AP019314">
    <property type="protein sequence ID" value="BBH40222.1"/>
    <property type="molecule type" value="Genomic_DNA"/>
</dbReference>
<proteinExistence type="predicted"/>
<evidence type="ECO:0000313" key="3">
    <source>
        <dbReference type="Proteomes" id="UP000278152"/>
    </source>
</evidence>
<keyword evidence="1" id="KW-0472">Membrane</keyword>
<protein>
    <submittedName>
        <fullName evidence="2">Uncharacterized protein</fullName>
    </submittedName>
</protein>
<sequence length="135" mass="15288">MSNPIIIETDLKDILAKLDNRLERIETKLEVLPKIETEVSQLKEDVRNLKGIETKLEVLPKIETEVSQLKEDVRNLKGIETKLEVLPKIETEVSQIKEDVKDLKERATAQIWALIVTVIGATVAAIIKFGFLTKT</sequence>
<evidence type="ECO:0000313" key="2">
    <source>
        <dbReference type="EMBL" id="BBH40222.1"/>
    </source>
</evidence>